<keyword evidence="5" id="KW-0862">Zinc</keyword>
<dbReference type="InterPro" id="IPR006595">
    <property type="entry name" value="CTLH_C"/>
</dbReference>
<evidence type="ECO:0000256" key="1">
    <source>
        <dbReference type="ARBA" id="ARBA00004496"/>
    </source>
</evidence>
<keyword evidence="13" id="KW-1185">Reference proteome</keyword>
<dbReference type="PROSITE" id="PS50897">
    <property type="entry name" value="CTLH"/>
    <property type="match status" value="1"/>
</dbReference>
<evidence type="ECO:0000313" key="12">
    <source>
        <dbReference type="EMBL" id="KAJ2930816.1"/>
    </source>
</evidence>
<dbReference type="OrthoDB" id="1933281at2759"/>
<dbReference type="FunFam" id="3.30.40.10:FF:000143">
    <property type="entry name" value="Regulator of gluconeogenesis Rmd5"/>
    <property type="match status" value="1"/>
</dbReference>
<comment type="similarity">
    <text evidence="6">Belongs to the RMD5/GID2 family.</text>
</comment>
<evidence type="ECO:0000256" key="9">
    <source>
        <dbReference type="PROSITE-ProRule" id="PRU01215"/>
    </source>
</evidence>
<evidence type="ECO:0000259" key="10">
    <source>
        <dbReference type="PROSITE" id="PS50897"/>
    </source>
</evidence>
<evidence type="ECO:0000256" key="2">
    <source>
        <dbReference type="ARBA" id="ARBA00022490"/>
    </source>
</evidence>
<feature type="domain" description="CTLH" evidence="10">
    <location>
        <begin position="144"/>
        <end position="201"/>
    </location>
</feature>
<sequence>MDGPLKELGKLETFSSGRSKGATIQGSLDSLLKSLREAKDEIAAKGVVDPSRLRDLSQVAEGKKKEIEDKQKEVYSSMSRFGKAWDKKFPTALPSYSDLFSSPSSAAALERTVALHLLRTGQFDVAETFLDESGVEIPPKLRGQFVELHEILKALRNQNIGPALDWADRYQEFLQSRGSPLVFFLHRSQYIRLLLSTHPPDPEAAIAYANKHLGPFHDEHEAELRRLMACIAYLPLSKLQRSPYQDLAQPQLHFDLEALFAKEYCATLGMSRQVPLRVVGDIGGGGALARIEKGKKVMKDRKTEWAQSDELPIELPLPPENRYHSIFACLVSKEQSTEINPPMMLECGHVISKDSLSKLNKSAGRAKCPYCPRETINGSALRLYF</sequence>
<dbReference type="EMBL" id="JANBPK010000819">
    <property type="protein sequence ID" value="KAJ2930816.1"/>
    <property type="molecule type" value="Genomic_DNA"/>
</dbReference>
<dbReference type="SUPFAM" id="SSF57850">
    <property type="entry name" value="RING/U-box"/>
    <property type="match status" value="1"/>
</dbReference>
<dbReference type="InterPro" id="IPR013083">
    <property type="entry name" value="Znf_RING/FYVE/PHD"/>
</dbReference>
<evidence type="ECO:0000313" key="13">
    <source>
        <dbReference type="Proteomes" id="UP001140091"/>
    </source>
</evidence>
<dbReference type="PROSITE" id="PS51867">
    <property type="entry name" value="ZF_RING_GID"/>
    <property type="match status" value="1"/>
</dbReference>
<gene>
    <name evidence="12" type="ORF">H1R20_g6279</name>
</gene>
<dbReference type="CDD" id="cd16652">
    <property type="entry name" value="dRING_Rmd5p-like"/>
    <property type="match status" value="1"/>
</dbReference>
<dbReference type="InterPro" id="IPR045098">
    <property type="entry name" value="Fyv10_fam"/>
</dbReference>
<accession>A0A9W8MHF6</accession>
<evidence type="ECO:0000259" key="11">
    <source>
        <dbReference type="PROSITE" id="PS51867"/>
    </source>
</evidence>
<feature type="non-terminal residue" evidence="12">
    <location>
        <position position="385"/>
    </location>
</feature>
<dbReference type="Proteomes" id="UP001140091">
    <property type="component" value="Unassembled WGS sequence"/>
</dbReference>
<dbReference type="GO" id="GO:0061630">
    <property type="term" value="F:ubiquitin protein ligase activity"/>
    <property type="evidence" value="ECO:0007669"/>
    <property type="project" value="InterPro"/>
</dbReference>
<evidence type="ECO:0000256" key="6">
    <source>
        <dbReference type="ARBA" id="ARBA00061136"/>
    </source>
</evidence>
<proteinExistence type="inferred from homology"/>
<dbReference type="GO" id="GO:0043161">
    <property type="term" value="P:proteasome-mediated ubiquitin-dependent protein catabolic process"/>
    <property type="evidence" value="ECO:0007669"/>
    <property type="project" value="InterPro"/>
</dbReference>
<keyword evidence="2" id="KW-0963">Cytoplasm</keyword>
<dbReference type="SMART" id="SM00668">
    <property type="entry name" value="CTLH"/>
    <property type="match status" value="1"/>
</dbReference>
<dbReference type="InterPro" id="IPR037683">
    <property type="entry name" value="Rmd5_dRing"/>
</dbReference>
<dbReference type="InterPro" id="IPR027370">
    <property type="entry name" value="Znf-RING_euk"/>
</dbReference>
<dbReference type="InterPro" id="IPR024964">
    <property type="entry name" value="CTLH/CRA"/>
</dbReference>
<evidence type="ECO:0000256" key="8">
    <source>
        <dbReference type="ARBA" id="ARBA00080744"/>
    </source>
</evidence>
<dbReference type="GO" id="GO:0034657">
    <property type="term" value="C:GID complex"/>
    <property type="evidence" value="ECO:0007669"/>
    <property type="project" value="TreeGrafter"/>
</dbReference>
<dbReference type="InterPro" id="IPR044063">
    <property type="entry name" value="ZF_RING_GID"/>
</dbReference>
<dbReference type="PANTHER" id="PTHR12170:SF3">
    <property type="entry name" value="GH10162P"/>
    <property type="match status" value="1"/>
</dbReference>
<organism evidence="12 13">
    <name type="scientific">Candolleomyces eurysporus</name>
    <dbReference type="NCBI Taxonomy" id="2828524"/>
    <lineage>
        <taxon>Eukaryota</taxon>
        <taxon>Fungi</taxon>
        <taxon>Dikarya</taxon>
        <taxon>Basidiomycota</taxon>
        <taxon>Agaricomycotina</taxon>
        <taxon>Agaricomycetes</taxon>
        <taxon>Agaricomycetidae</taxon>
        <taxon>Agaricales</taxon>
        <taxon>Agaricineae</taxon>
        <taxon>Psathyrellaceae</taxon>
        <taxon>Candolleomyces</taxon>
    </lineage>
</organism>
<evidence type="ECO:0000256" key="3">
    <source>
        <dbReference type="ARBA" id="ARBA00022723"/>
    </source>
</evidence>
<evidence type="ECO:0000256" key="5">
    <source>
        <dbReference type="ARBA" id="ARBA00022833"/>
    </source>
</evidence>
<feature type="zinc finger region" description="RING-Gid-type" evidence="9">
    <location>
        <begin position="329"/>
        <end position="371"/>
    </location>
</feature>
<comment type="caution">
    <text evidence="12">The sequence shown here is derived from an EMBL/GenBank/DDBJ whole genome shotgun (WGS) entry which is preliminary data.</text>
</comment>
<comment type="subcellular location">
    <subcellularLocation>
        <location evidence="1">Cytoplasm</location>
    </subcellularLocation>
</comment>
<evidence type="ECO:0000256" key="7">
    <source>
        <dbReference type="ARBA" id="ARBA00075398"/>
    </source>
</evidence>
<feature type="domain" description="RING-Gid-type" evidence="11">
    <location>
        <begin position="329"/>
        <end position="371"/>
    </location>
</feature>
<dbReference type="PANTHER" id="PTHR12170">
    <property type="entry name" value="MACROPHAGE ERYTHROBLAST ATTACHER-RELATED"/>
    <property type="match status" value="1"/>
</dbReference>
<dbReference type="Pfam" id="PF13445">
    <property type="entry name" value="zf-RING_UBOX"/>
    <property type="match status" value="1"/>
</dbReference>
<dbReference type="AlphaFoldDB" id="A0A9W8MHF6"/>
<evidence type="ECO:0000256" key="4">
    <source>
        <dbReference type="ARBA" id="ARBA00022771"/>
    </source>
</evidence>
<dbReference type="Gene3D" id="3.30.40.10">
    <property type="entry name" value="Zinc/RING finger domain, C3HC4 (zinc finger)"/>
    <property type="match status" value="1"/>
</dbReference>
<keyword evidence="3" id="KW-0479">Metal-binding</keyword>
<protein>
    <recommendedName>
        <fullName evidence="8">GID complex catalytic subunit 2</fullName>
    </recommendedName>
    <alternativeName>
        <fullName evidence="7">Glucose-induced degradation protein 2</fullName>
    </alternativeName>
</protein>
<reference evidence="12" key="1">
    <citation type="submission" date="2022-06" db="EMBL/GenBank/DDBJ databases">
        <title>Genome Sequence of Candolleomyces eurysporus.</title>
        <authorList>
            <person name="Buettner E."/>
        </authorList>
    </citation>
    <scope>NUCLEOTIDE SEQUENCE</scope>
    <source>
        <strain evidence="12">VTCC 930004</strain>
    </source>
</reference>
<keyword evidence="4 9" id="KW-0863">Zinc-finger</keyword>
<name>A0A9W8MHF6_9AGAR</name>
<dbReference type="GO" id="GO:0008270">
    <property type="term" value="F:zinc ion binding"/>
    <property type="evidence" value="ECO:0007669"/>
    <property type="project" value="UniProtKB-KW"/>
</dbReference>
<dbReference type="GO" id="GO:0005634">
    <property type="term" value="C:nucleus"/>
    <property type="evidence" value="ECO:0007669"/>
    <property type="project" value="TreeGrafter"/>
</dbReference>
<dbReference type="GO" id="GO:0005737">
    <property type="term" value="C:cytoplasm"/>
    <property type="evidence" value="ECO:0007669"/>
    <property type="project" value="UniProtKB-SubCell"/>
</dbReference>
<dbReference type="Pfam" id="PF10607">
    <property type="entry name" value="CTLH"/>
    <property type="match status" value="1"/>
</dbReference>